<dbReference type="Pfam" id="PF07883">
    <property type="entry name" value="Cupin_2"/>
    <property type="match status" value="1"/>
</dbReference>
<dbReference type="EMBL" id="JWJD01000002">
    <property type="protein sequence ID" value="KIH76838.1"/>
    <property type="molecule type" value="Genomic_DNA"/>
</dbReference>
<dbReference type="SUPFAM" id="SSF51182">
    <property type="entry name" value="RmlC-like cupins"/>
    <property type="match status" value="1"/>
</dbReference>
<dbReference type="InterPro" id="IPR014710">
    <property type="entry name" value="RmlC-like_jellyroll"/>
</dbReference>
<evidence type="ECO:0000259" key="1">
    <source>
        <dbReference type="Pfam" id="PF07883"/>
    </source>
</evidence>
<gene>
    <name evidence="2" type="ORF">GFER_06935</name>
</gene>
<dbReference type="PANTHER" id="PTHR37694:SF1">
    <property type="entry name" value="SLR8022 PROTEIN"/>
    <property type="match status" value="1"/>
</dbReference>
<name>A0A0C2EE12_9BACT</name>
<dbReference type="InterPro" id="IPR011051">
    <property type="entry name" value="RmlC_Cupin_sf"/>
</dbReference>
<dbReference type="Gene3D" id="2.60.120.10">
    <property type="entry name" value="Jelly Rolls"/>
    <property type="match status" value="1"/>
</dbReference>
<reference evidence="2 3" key="1">
    <citation type="submission" date="2014-12" db="EMBL/GenBank/DDBJ databases">
        <title>Genomes of Geoalkalibacter ferrihydriticus and Geoalkalibacter subterraneus, two haloalkaliphilic metal-reducing members of the Geobacteraceae.</title>
        <authorList>
            <person name="Badalamenti J.P."/>
            <person name="Torres C.I."/>
            <person name="Krajmalnik-Brown R."/>
            <person name="Bond D.R."/>
        </authorList>
    </citation>
    <scope>NUCLEOTIDE SEQUENCE [LARGE SCALE GENOMIC DNA]</scope>
    <source>
        <strain evidence="2 3">DSM 17813</strain>
    </source>
</reference>
<dbReference type="InterPro" id="IPR013096">
    <property type="entry name" value="Cupin_2"/>
</dbReference>
<dbReference type="CDD" id="cd02230">
    <property type="entry name" value="cupin_HP0902-like"/>
    <property type="match status" value="1"/>
</dbReference>
<feature type="domain" description="Cupin type-2" evidence="1">
    <location>
        <begin position="44"/>
        <end position="106"/>
    </location>
</feature>
<evidence type="ECO:0000313" key="2">
    <source>
        <dbReference type="EMBL" id="KIH76838.1"/>
    </source>
</evidence>
<dbReference type="PANTHER" id="PTHR37694">
    <property type="entry name" value="SLR8022 PROTEIN"/>
    <property type="match status" value="1"/>
</dbReference>
<dbReference type="Proteomes" id="UP000035068">
    <property type="component" value="Unassembled WGS sequence"/>
</dbReference>
<sequence length="119" mass="12838">MTSDNHSVKLEGGVPADLADMVAYQQGAVVSRTLLQDETGTLTVFSFDEGQALSEHTVPYHAFVQVLDGEAEITVGKNPSLVKAGEIILMPGHVSHRVRATKRFKMLLTLFKAAANTVD</sequence>
<evidence type="ECO:0000313" key="3">
    <source>
        <dbReference type="Proteomes" id="UP000035068"/>
    </source>
</evidence>
<proteinExistence type="predicted"/>
<accession>A0A0C2EE12</accession>
<comment type="caution">
    <text evidence="2">The sequence shown here is derived from an EMBL/GenBank/DDBJ whole genome shotgun (WGS) entry which is preliminary data.</text>
</comment>
<protein>
    <submittedName>
        <fullName evidence="2">Cupin</fullName>
    </submittedName>
</protein>
<dbReference type="AlphaFoldDB" id="A0A0C2EE12"/>
<organism evidence="2 3">
    <name type="scientific">Geoalkalibacter ferrihydriticus DSM 17813</name>
    <dbReference type="NCBI Taxonomy" id="1121915"/>
    <lineage>
        <taxon>Bacteria</taxon>
        <taxon>Pseudomonadati</taxon>
        <taxon>Thermodesulfobacteriota</taxon>
        <taxon>Desulfuromonadia</taxon>
        <taxon>Desulfuromonadales</taxon>
        <taxon>Geoalkalibacteraceae</taxon>
        <taxon>Geoalkalibacter</taxon>
    </lineage>
</organism>
<dbReference type="RefSeq" id="WP_040097844.1">
    <property type="nucleotide sequence ID" value="NZ_JWJD01000002.1"/>
</dbReference>
<keyword evidence="3" id="KW-1185">Reference proteome</keyword>